<dbReference type="Proteomes" id="UP000325440">
    <property type="component" value="Unassembled WGS sequence"/>
</dbReference>
<protein>
    <submittedName>
        <fullName evidence="6">Protein arginine N-methyltransferase,S-adenosyl-L-methionine-dependent methyltransferase</fullName>
    </submittedName>
</protein>
<accession>A0A5E4NK93</accession>
<evidence type="ECO:0000256" key="4">
    <source>
        <dbReference type="PROSITE-ProRule" id="PRU01015"/>
    </source>
</evidence>
<dbReference type="InterPro" id="IPR025799">
    <property type="entry name" value="Arg_MeTrfase"/>
</dbReference>
<dbReference type="PANTHER" id="PTHR11006:SF53">
    <property type="entry name" value="PROTEIN ARGININE N-METHYLTRANSFERASE 3"/>
    <property type="match status" value="1"/>
</dbReference>
<dbReference type="GO" id="GO:0016274">
    <property type="term" value="F:protein-arginine N-methyltransferase activity"/>
    <property type="evidence" value="ECO:0007669"/>
    <property type="project" value="InterPro"/>
</dbReference>
<dbReference type="SUPFAM" id="SSF53335">
    <property type="entry name" value="S-adenosyl-L-methionine-dependent methyltransferases"/>
    <property type="match status" value="1"/>
</dbReference>
<dbReference type="OrthoDB" id="6626001at2759"/>
<keyword evidence="2 4" id="KW-0808">Transferase</keyword>
<dbReference type="GO" id="GO:0005634">
    <property type="term" value="C:nucleus"/>
    <property type="evidence" value="ECO:0007669"/>
    <property type="project" value="TreeGrafter"/>
</dbReference>
<dbReference type="Gene3D" id="3.40.50.150">
    <property type="entry name" value="Vaccinia Virus protein VP39"/>
    <property type="match status" value="1"/>
</dbReference>
<sequence length="695" mass="81210">MEKRNIENTNYVQQNTQNLNLYNDVNYTKRVMQIQRKHNSGSSNNNTSRYHLAIEKRNNVNVNYVQQNKSENLNIYNNVDYTKRVMQILNLQSKGSSNNNNPRLHSTIEKKNIENTNYVQHNISQNLTRYNDINFTSSVVQTHGQQEEDLSTNTALLYKRYFNKEKNTEQPILQSEKLQYDYQNLNKINLQTFKKFNFNKNKQNQGGNCSVDLNDSTNKSTIIPKINQPVYNKHQIRNYPVQSFTEVDTELFDKPADLNKLKTFTAIDFNRDRYARYTIHESEIKDYVRTITFKNCFKMCAENHIKDKVVLVVRCGIGLIPMLCIRYGSAKKVIALEQSACIEYARQIVIDNSYEDQITLIQSSVQDLKQLPHRLIQVDVIVSDFMGECLLSQGDQMEQVIEARDRFLKPNGIMIPKGVSLYGQLLEQKNTYDNQHIHKNSKNTKLNAVAKQILDESLTKEYDSDSSSDSTNCSWWKNVYGFDMRIQKEFINDFHSKSSTKHKDWCIMPDPIITFFDPCKVVSNTCLIKEFNMYKCNITEAQHLECKDLKLRCSTPYASANSGDFGHMLEIFMVVDFPNGHENYMMTSTSDTVQIGFSTSCYSPFTRYRQTGLLLRDQLLVNNGNEFMINELHIWRGPQTNLINKLFDRIVSRKSSLKSCTYEQDLKIRLRYTFVNKYTKAVDRRCIYILNKHLY</sequence>
<dbReference type="GO" id="GO:0032259">
    <property type="term" value="P:methylation"/>
    <property type="evidence" value="ECO:0007669"/>
    <property type="project" value="UniProtKB-KW"/>
</dbReference>
<keyword evidence="1 4" id="KW-0489">Methyltransferase</keyword>
<evidence type="ECO:0000256" key="3">
    <source>
        <dbReference type="ARBA" id="ARBA00022691"/>
    </source>
</evidence>
<dbReference type="PANTHER" id="PTHR11006">
    <property type="entry name" value="PROTEIN ARGININE N-METHYLTRANSFERASE"/>
    <property type="match status" value="1"/>
</dbReference>
<evidence type="ECO:0000259" key="5">
    <source>
        <dbReference type="Pfam" id="PF22528"/>
    </source>
</evidence>
<reference evidence="6 7" key="1">
    <citation type="submission" date="2019-08" db="EMBL/GenBank/DDBJ databases">
        <authorList>
            <person name="Alioto T."/>
            <person name="Alioto T."/>
            <person name="Gomez Garrido J."/>
        </authorList>
    </citation>
    <scope>NUCLEOTIDE SEQUENCE [LARGE SCALE GENOMIC DNA]</scope>
</reference>
<proteinExistence type="predicted"/>
<evidence type="ECO:0000313" key="6">
    <source>
        <dbReference type="EMBL" id="VVC44125.1"/>
    </source>
</evidence>
<dbReference type="AlphaFoldDB" id="A0A5E4NK93"/>
<evidence type="ECO:0000256" key="2">
    <source>
        <dbReference type="ARBA" id="ARBA00022679"/>
    </source>
</evidence>
<organism evidence="6 7">
    <name type="scientific">Cinara cedri</name>
    <dbReference type="NCBI Taxonomy" id="506608"/>
    <lineage>
        <taxon>Eukaryota</taxon>
        <taxon>Metazoa</taxon>
        <taxon>Ecdysozoa</taxon>
        <taxon>Arthropoda</taxon>
        <taxon>Hexapoda</taxon>
        <taxon>Insecta</taxon>
        <taxon>Pterygota</taxon>
        <taxon>Neoptera</taxon>
        <taxon>Paraneoptera</taxon>
        <taxon>Hemiptera</taxon>
        <taxon>Sternorrhyncha</taxon>
        <taxon>Aphidomorpha</taxon>
        <taxon>Aphidoidea</taxon>
        <taxon>Aphididae</taxon>
        <taxon>Lachninae</taxon>
        <taxon>Cinara</taxon>
    </lineage>
</organism>
<name>A0A5E4NK93_9HEMI</name>
<keyword evidence="3 4" id="KW-0949">S-adenosyl-L-methionine</keyword>
<dbReference type="InterPro" id="IPR029063">
    <property type="entry name" value="SAM-dependent_MTases_sf"/>
</dbReference>
<evidence type="ECO:0000313" key="7">
    <source>
        <dbReference type="Proteomes" id="UP000325440"/>
    </source>
</evidence>
<evidence type="ECO:0000256" key="1">
    <source>
        <dbReference type="ARBA" id="ARBA00022603"/>
    </source>
</evidence>
<dbReference type="GO" id="GO:0042054">
    <property type="term" value="F:histone methyltransferase activity"/>
    <property type="evidence" value="ECO:0007669"/>
    <property type="project" value="TreeGrafter"/>
</dbReference>
<dbReference type="InterPro" id="IPR055135">
    <property type="entry name" value="PRMT_dom"/>
</dbReference>
<dbReference type="PROSITE" id="PS51678">
    <property type="entry name" value="SAM_MT_PRMT"/>
    <property type="match status" value="1"/>
</dbReference>
<keyword evidence="7" id="KW-1185">Reference proteome</keyword>
<gene>
    <name evidence="6" type="ORF">CINCED_3A011595</name>
</gene>
<dbReference type="Gene3D" id="2.70.160.11">
    <property type="entry name" value="Hnrnp arginine n-methyltransferase1"/>
    <property type="match status" value="1"/>
</dbReference>
<dbReference type="EMBL" id="CABPRJ010002376">
    <property type="protein sequence ID" value="VVC44125.1"/>
    <property type="molecule type" value="Genomic_DNA"/>
</dbReference>
<dbReference type="Pfam" id="PF22528">
    <property type="entry name" value="PRMT_C"/>
    <property type="match status" value="1"/>
</dbReference>
<feature type="domain" description="Protein arginine N-methyltransferase" evidence="5">
    <location>
        <begin position="470"/>
        <end position="628"/>
    </location>
</feature>